<dbReference type="Gene3D" id="3.30.2140.20">
    <property type="match status" value="1"/>
</dbReference>
<dbReference type="Pfam" id="PF00797">
    <property type="entry name" value="Acetyltransf_2"/>
    <property type="match status" value="1"/>
</dbReference>
<dbReference type="SUPFAM" id="SSF54001">
    <property type="entry name" value="Cysteine proteinases"/>
    <property type="match status" value="1"/>
</dbReference>
<dbReference type="PANTHER" id="PTHR11786">
    <property type="entry name" value="N-HYDROXYARYLAMINE O-ACETYLTRANSFERASE"/>
    <property type="match status" value="1"/>
</dbReference>
<keyword evidence="2" id="KW-0012">Acyltransferase</keyword>
<keyword evidence="4" id="KW-1185">Reference proteome</keyword>
<sequence length="314" mass="35676">MSTSILTPSHLSSFLDYISLPPHLHTYHYSPSHDPTQALHFLTQLHIHTISTIPYENLSLHYNPSHTNSIEPLDVFHKIISNARGRGGYCMELSILYNHILRALGFSAYTSMVRIRYRTDGIPAGDYIGCAHIVNIVTLSNGSKYHVDVAFGGDGATAPMPLMQDLPQKNLGNQEIRLHRDHIPSQTLRTEETKLWIYQYRNSSSQPWNSFYAFAEQEALIADFRILNSWTSGPTSFQSELMLVVKFLRREREDGVGQEVYGKRMLSGNVVKENLGGKTGVLEVLLSERQRVEALETWFGIVLTEEERMGIRGW</sequence>
<dbReference type="Proteomes" id="UP000225277">
    <property type="component" value="Unassembled WGS sequence"/>
</dbReference>
<proteinExistence type="inferred from homology"/>
<organism evidence="3 4">
    <name type="scientific">Ramularia collo-cygni</name>
    <dbReference type="NCBI Taxonomy" id="112498"/>
    <lineage>
        <taxon>Eukaryota</taxon>
        <taxon>Fungi</taxon>
        <taxon>Dikarya</taxon>
        <taxon>Ascomycota</taxon>
        <taxon>Pezizomycotina</taxon>
        <taxon>Dothideomycetes</taxon>
        <taxon>Dothideomycetidae</taxon>
        <taxon>Mycosphaerellales</taxon>
        <taxon>Mycosphaerellaceae</taxon>
        <taxon>Ramularia</taxon>
    </lineage>
</organism>
<dbReference type="InterPro" id="IPR001447">
    <property type="entry name" value="Arylamine_N-AcTrfase"/>
</dbReference>
<dbReference type="EMBL" id="FJUY01000001">
    <property type="protein sequence ID" value="CZT15318.1"/>
    <property type="molecule type" value="Genomic_DNA"/>
</dbReference>
<comment type="similarity">
    <text evidence="1 2">Belongs to the arylamine N-acetyltransferase family.</text>
</comment>
<dbReference type="RefSeq" id="XP_023622215.1">
    <property type="nucleotide sequence ID" value="XM_023766447.1"/>
</dbReference>
<dbReference type="PRINTS" id="PR01543">
    <property type="entry name" value="ANATRNSFRASE"/>
</dbReference>
<keyword evidence="2 3" id="KW-0808">Transferase</keyword>
<dbReference type="GeneID" id="35596477"/>
<evidence type="ECO:0000313" key="3">
    <source>
        <dbReference type="EMBL" id="CZT15318.1"/>
    </source>
</evidence>
<evidence type="ECO:0000313" key="4">
    <source>
        <dbReference type="Proteomes" id="UP000225277"/>
    </source>
</evidence>
<dbReference type="PANTHER" id="PTHR11786:SF0">
    <property type="entry name" value="ARYLAMINE N-ACETYLTRANSFERASE 4-RELATED"/>
    <property type="match status" value="1"/>
</dbReference>
<protein>
    <submittedName>
        <fullName evidence="3">Related to arylamine N-acetyltransferase</fullName>
    </submittedName>
</protein>
<dbReference type="GO" id="GO:0016407">
    <property type="term" value="F:acetyltransferase activity"/>
    <property type="evidence" value="ECO:0007669"/>
    <property type="project" value="InterPro"/>
</dbReference>
<reference evidence="3 4" key="1">
    <citation type="submission" date="2016-03" db="EMBL/GenBank/DDBJ databases">
        <authorList>
            <person name="Ploux O."/>
        </authorList>
    </citation>
    <scope>NUCLEOTIDE SEQUENCE [LARGE SCALE GENOMIC DNA]</scope>
    <source>
        <strain evidence="3 4">URUG2</strain>
    </source>
</reference>
<dbReference type="InterPro" id="IPR038765">
    <property type="entry name" value="Papain-like_cys_pep_sf"/>
</dbReference>
<evidence type="ECO:0000256" key="1">
    <source>
        <dbReference type="ARBA" id="ARBA00006547"/>
    </source>
</evidence>
<evidence type="ECO:0000256" key="2">
    <source>
        <dbReference type="RuleBase" id="RU003452"/>
    </source>
</evidence>
<name>A0A2D3UNW6_9PEZI</name>
<dbReference type="InterPro" id="IPR053710">
    <property type="entry name" value="Arylamine_NAT_domain_sf"/>
</dbReference>
<dbReference type="STRING" id="112498.A0A2D3UNW6"/>
<dbReference type="AlphaFoldDB" id="A0A2D3UNW6"/>
<gene>
    <name evidence="3" type="ORF">RCC_01181</name>
</gene>
<dbReference type="OrthoDB" id="10260017at2759"/>
<accession>A0A2D3UNW6</accession>